<dbReference type="AlphaFoldDB" id="A0A3S0V8X9"/>
<name>A0A3S0V8X9_9PROT</name>
<dbReference type="Proteomes" id="UP000280346">
    <property type="component" value="Unassembled WGS sequence"/>
</dbReference>
<comment type="caution">
    <text evidence="1">The sequence shown here is derived from an EMBL/GenBank/DDBJ whole genome shotgun (WGS) entry which is preliminary data.</text>
</comment>
<keyword evidence="2" id="KW-1185">Reference proteome</keyword>
<gene>
    <name evidence="1" type="ORF">EJ913_01300</name>
</gene>
<sequence length="206" mass="24013">MATAIVDRMKLERIIDTLFREDREEVEEFYHDIKYQRSYMDPSSSYGALKERFKRRISRNRVGMTLREISEYKSMRRSTLVSLLVSHGFLELVPYGGTQNRMMVTDEAFDGEFGHNVSPDNRIGHLEGFNRSCVFPVFYPEKLTDILWCLDYEGIKTEVLRQSGKKAKLSWLLKHHPYLPNEELAELAGYSLSGIEKIRFRVSASS</sequence>
<dbReference type="OrthoDB" id="7282867at2"/>
<dbReference type="RefSeq" id="WP_126994072.1">
    <property type="nucleotide sequence ID" value="NZ_JBNPXW010000001.1"/>
</dbReference>
<proteinExistence type="predicted"/>
<evidence type="ECO:0000313" key="1">
    <source>
        <dbReference type="EMBL" id="RUQ75777.1"/>
    </source>
</evidence>
<accession>A0A3S0V8X9</accession>
<evidence type="ECO:0000313" key="2">
    <source>
        <dbReference type="Proteomes" id="UP000280346"/>
    </source>
</evidence>
<reference evidence="1 2" key="1">
    <citation type="submission" date="2018-12" db="EMBL/GenBank/DDBJ databases">
        <authorList>
            <person name="Yang Y."/>
        </authorList>
    </citation>
    <scope>NUCLEOTIDE SEQUENCE [LARGE SCALE GENOMIC DNA]</scope>
    <source>
        <strain evidence="1 2">GSF71</strain>
    </source>
</reference>
<organism evidence="1 2">
    <name type="scientific">Azospirillum doebereinerae</name>
    <dbReference type="NCBI Taxonomy" id="92933"/>
    <lineage>
        <taxon>Bacteria</taxon>
        <taxon>Pseudomonadati</taxon>
        <taxon>Pseudomonadota</taxon>
        <taxon>Alphaproteobacteria</taxon>
        <taxon>Rhodospirillales</taxon>
        <taxon>Azospirillaceae</taxon>
        <taxon>Azospirillum</taxon>
    </lineage>
</organism>
<dbReference type="EMBL" id="RZIJ01000001">
    <property type="protein sequence ID" value="RUQ75777.1"/>
    <property type="molecule type" value="Genomic_DNA"/>
</dbReference>
<protein>
    <submittedName>
        <fullName evidence="1">Uncharacterized protein</fullName>
    </submittedName>
</protein>